<accession>A0A1L0CU54</accession>
<feature type="transmembrane region" description="Helical" evidence="2">
    <location>
        <begin position="113"/>
        <end position="136"/>
    </location>
</feature>
<dbReference type="EMBL" id="LT635756">
    <property type="protein sequence ID" value="SGZ46477.1"/>
    <property type="molecule type" value="Genomic_DNA"/>
</dbReference>
<sequence length="581" mass="65531">MRSASYALVACPLLLALFVLLCWSLRYLHVSSHDDWAHYVRIAFVAQMLLVFFWLFRWVRAVVAYNPRRRLSYVEHAPMGIDKFGVPLMEEAVKLFSMVLFVFLGSLAHQSRVSYVCVVASVYAFNFLVASLVEFCPINGKTRFKKFLATYDIYESQMLGSMKKRPSFASAELNSSTLAPVNPAPTPVFNLNSFGSKALAHSVLMPIMNQQIMDCNDDMIERLYSVSPKNTLHFLLGDYGSDIPGPTLAARLVQEDATSLHTTDTHFGGGGGGNFKYKMPDGSKLEFGGGAGFDYKHGSNTDSDETSNRSKHSDKQSTHSVNSLDESNSRSKSLSGSLESSTSCNSTLSTTPCNPYAWNVQPTKHERTCEMRRLIQWFRWLIPNVPTEDELKNVSPRALRFSIRKKLSTYTLSSETTSLKSGPGRLYGTFDLESQLAPRQCKSFRCKTENVHAYYEFAKFGNRFFDVWAPRLVEFYNGVDPAFYRFGTLLSRLPTFYYIIYGASICMWQFSSTLILAYPFVAPTPSIVTFMLLVTAVCVSKLFCINYLHNQATCSYRVSLVVEFVINLVLLTLAYLYYLGL</sequence>
<organism evidence="3 4">
    <name type="scientific">Sungouiella intermedia</name>
    <dbReference type="NCBI Taxonomy" id="45354"/>
    <lineage>
        <taxon>Eukaryota</taxon>
        <taxon>Fungi</taxon>
        <taxon>Dikarya</taxon>
        <taxon>Ascomycota</taxon>
        <taxon>Saccharomycotina</taxon>
        <taxon>Pichiomycetes</taxon>
        <taxon>Metschnikowiaceae</taxon>
        <taxon>Sungouiella</taxon>
    </lineage>
</organism>
<evidence type="ECO:0000256" key="1">
    <source>
        <dbReference type="SAM" id="MobiDB-lite"/>
    </source>
</evidence>
<feature type="region of interest" description="Disordered" evidence="1">
    <location>
        <begin position="296"/>
        <end position="349"/>
    </location>
</feature>
<keyword evidence="2" id="KW-0472">Membrane</keyword>
<keyword evidence="2" id="KW-0812">Transmembrane</keyword>
<proteinExistence type="predicted"/>
<dbReference type="Proteomes" id="UP000182334">
    <property type="component" value="Chromosome I"/>
</dbReference>
<feature type="transmembrane region" description="Helical" evidence="2">
    <location>
        <begin position="495"/>
        <end position="521"/>
    </location>
</feature>
<dbReference type="OrthoDB" id="4096151at2759"/>
<feature type="transmembrane region" description="Helical" evidence="2">
    <location>
        <begin position="560"/>
        <end position="578"/>
    </location>
</feature>
<keyword evidence="4" id="KW-1185">Reference proteome</keyword>
<feature type="compositionally biased region" description="Low complexity" evidence="1">
    <location>
        <begin position="330"/>
        <end position="349"/>
    </location>
</feature>
<dbReference type="AlphaFoldDB" id="A0A1L0CU54"/>
<protein>
    <submittedName>
        <fullName evidence="3">CIC11C00000005641</fullName>
    </submittedName>
</protein>
<name>A0A1L0CU54_9ASCO</name>
<gene>
    <name evidence="3" type="ORF">SAMEA4029010_CIC11G00000005641</name>
</gene>
<evidence type="ECO:0000313" key="4">
    <source>
        <dbReference type="Proteomes" id="UP000182334"/>
    </source>
</evidence>
<feature type="transmembrane region" description="Helical" evidence="2">
    <location>
        <begin position="527"/>
        <end position="548"/>
    </location>
</feature>
<keyword evidence="2" id="KW-1133">Transmembrane helix</keyword>
<feature type="transmembrane region" description="Helical" evidence="2">
    <location>
        <begin position="40"/>
        <end position="63"/>
    </location>
</feature>
<evidence type="ECO:0000313" key="3">
    <source>
        <dbReference type="EMBL" id="SGZ46477.1"/>
    </source>
</evidence>
<feature type="compositionally biased region" description="Basic and acidic residues" evidence="1">
    <location>
        <begin position="306"/>
        <end position="317"/>
    </location>
</feature>
<reference evidence="3 4" key="1">
    <citation type="submission" date="2016-10" db="EMBL/GenBank/DDBJ databases">
        <authorList>
            <person name="de Groot N.N."/>
        </authorList>
    </citation>
    <scope>NUCLEOTIDE SEQUENCE [LARGE SCALE GENOMIC DNA]</scope>
    <source>
        <strain evidence="3 4">CBS 141442</strain>
    </source>
</reference>
<feature type="transmembrane region" description="Helical" evidence="2">
    <location>
        <begin position="84"/>
        <end position="107"/>
    </location>
</feature>
<evidence type="ECO:0000256" key="2">
    <source>
        <dbReference type="SAM" id="Phobius"/>
    </source>
</evidence>